<dbReference type="SUPFAM" id="SSF51905">
    <property type="entry name" value="FAD/NAD(P)-binding domain"/>
    <property type="match status" value="1"/>
</dbReference>
<dbReference type="PRINTS" id="PR00420">
    <property type="entry name" value="RNGMNOXGNASE"/>
</dbReference>
<keyword evidence="8" id="KW-1185">Reference proteome</keyword>
<dbReference type="InterPro" id="IPR036188">
    <property type="entry name" value="FAD/NAD-bd_sf"/>
</dbReference>
<keyword evidence="2" id="KW-0285">Flavoprotein</keyword>
<organism evidence="7 8">
    <name type="scientific">Trametes coccinea (strain BRFM310)</name>
    <name type="common">Pycnoporus coccineus</name>
    <dbReference type="NCBI Taxonomy" id="1353009"/>
    <lineage>
        <taxon>Eukaryota</taxon>
        <taxon>Fungi</taxon>
        <taxon>Dikarya</taxon>
        <taxon>Basidiomycota</taxon>
        <taxon>Agaricomycotina</taxon>
        <taxon>Agaricomycetes</taxon>
        <taxon>Polyporales</taxon>
        <taxon>Polyporaceae</taxon>
        <taxon>Trametes</taxon>
    </lineage>
</organism>
<protein>
    <submittedName>
        <fullName evidence="7">FAD/NAD(P)-binding domain-containing protein</fullName>
    </submittedName>
</protein>
<feature type="domain" description="FAD-binding" evidence="6">
    <location>
        <begin position="12"/>
        <end position="377"/>
    </location>
</feature>
<dbReference type="GO" id="GO:0004497">
    <property type="term" value="F:monooxygenase activity"/>
    <property type="evidence" value="ECO:0007669"/>
    <property type="project" value="UniProtKB-KW"/>
</dbReference>
<evidence type="ECO:0000256" key="3">
    <source>
        <dbReference type="ARBA" id="ARBA00022827"/>
    </source>
</evidence>
<evidence type="ECO:0000256" key="4">
    <source>
        <dbReference type="ARBA" id="ARBA00023002"/>
    </source>
</evidence>
<dbReference type="InterPro" id="IPR002938">
    <property type="entry name" value="FAD-bd"/>
</dbReference>
<dbReference type="GO" id="GO:0071949">
    <property type="term" value="F:FAD binding"/>
    <property type="evidence" value="ECO:0007669"/>
    <property type="project" value="InterPro"/>
</dbReference>
<dbReference type="OrthoDB" id="420606at2759"/>
<dbReference type="STRING" id="1353009.A0A1Y2I7G2"/>
<keyword evidence="3" id="KW-0274">FAD</keyword>
<keyword evidence="5" id="KW-0503">Monooxygenase</keyword>
<dbReference type="Proteomes" id="UP000193067">
    <property type="component" value="Unassembled WGS sequence"/>
</dbReference>
<dbReference type="Pfam" id="PF01494">
    <property type="entry name" value="FAD_binding_3"/>
    <property type="match status" value="1"/>
</dbReference>
<dbReference type="Gene3D" id="3.50.50.60">
    <property type="entry name" value="FAD/NAD(P)-binding domain"/>
    <property type="match status" value="1"/>
</dbReference>
<sequence>MRTPDFLPIEFVIIGGAISGLSAAIALSRVGHKVTVLEVMDTFHDTPMGAGCRIPPNASKLYYRWGMQERLRSASVKSRGILFAQYDDGSVVGSHEWEEEVLEETGGDFLLMHYSDLRRILAESAEEHGATLRGGCQVVSIEPDSKRPYVTLATGEVVTADVVIGADGCHVPPYHCRRIILEALGQEDKETPTGMQLFNVLLPESALNQLDDKELVSQLRQTGKVFTWFGPGYGALGFPVKEPTSGEPLFTLFVYASRADKNMTIANAGREELLESLKGCDPRLMQLAQHAQAIVCIPMVERPFLEDWVHPQGRVMAIGEAAHPIPAGSIYALGMAAGDGAVLGRLFSHLHRKDQIDAFLNAVPEIRAERVERVLRAALGNIFAVSLPPGIAEAHDRALRERAERGIKDLGTTNGGGAGTGQTSEEMMAAIERIFAYDPEDEADNWWVQWGLMQERAARMVVSDAVTVHVNEDLQEESD</sequence>
<dbReference type="PANTHER" id="PTHR13789:SF309">
    <property type="entry name" value="PUTATIVE (AFU_ORTHOLOGUE AFUA_6G14510)-RELATED"/>
    <property type="match status" value="1"/>
</dbReference>
<evidence type="ECO:0000259" key="6">
    <source>
        <dbReference type="Pfam" id="PF01494"/>
    </source>
</evidence>
<dbReference type="InterPro" id="IPR050493">
    <property type="entry name" value="FAD-dep_Monooxygenase_BioMet"/>
</dbReference>
<comment type="similarity">
    <text evidence="1">Belongs to the paxM FAD-dependent monooxygenase family.</text>
</comment>
<dbReference type="AlphaFoldDB" id="A0A1Y2I7G2"/>
<evidence type="ECO:0000256" key="5">
    <source>
        <dbReference type="ARBA" id="ARBA00023033"/>
    </source>
</evidence>
<name>A0A1Y2I7G2_TRAC3</name>
<evidence type="ECO:0000256" key="2">
    <source>
        <dbReference type="ARBA" id="ARBA00022630"/>
    </source>
</evidence>
<accession>A0A1Y2I7G2</accession>
<evidence type="ECO:0000313" key="7">
    <source>
        <dbReference type="EMBL" id="OSC97078.1"/>
    </source>
</evidence>
<dbReference type="EMBL" id="KZ084158">
    <property type="protein sequence ID" value="OSC97078.1"/>
    <property type="molecule type" value="Genomic_DNA"/>
</dbReference>
<keyword evidence="4" id="KW-0560">Oxidoreductase</keyword>
<gene>
    <name evidence="7" type="ORF">PYCCODRAFT_1198100</name>
</gene>
<proteinExistence type="inferred from homology"/>
<evidence type="ECO:0000256" key="1">
    <source>
        <dbReference type="ARBA" id="ARBA00007992"/>
    </source>
</evidence>
<dbReference type="PANTHER" id="PTHR13789">
    <property type="entry name" value="MONOOXYGENASE"/>
    <property type="match status" value="1"/>
</dbReference>
<reference evidence="7 8" key="1">
    <citation type="journal article" date="2015" name="Biotechnol. Biofuels">
        <title>Enhanced degradation of softwood versus hardwood by the white-rot fungus Pycnoporus coccineus.</title>
        <authorList>
            <person name="Couturier M."/>
            <person name="Navarro D."/>
            <person name="Chevret D."/>
            <person name="Henrissat B."/>
            <person name="Piumi F."/>
            <person name="Ruiz-Duenas F.J."/>
            <person name="Martinez A.T."/>
            <person name="Grigoriev I.V."/>
            <person name="Riley R."/>
            <person name="Lipzen A."/>
            <person name="Berrin J.G."/>
            <person name="Master E.R."/>
            <person name="Rosso M.N."/>
        </authorList>
    </citation>
    <scope>NUCLEOTIDE SEQUENCE [LARGE SCALE GENOMIC DNA]</scope>
    <source>
        <strain evidence="7 8">BRFM310</strain>
    </source>
</reference>
<evidence type="ECO:0000313" key="8">
    <source>
        <dbReference type="Proteomes" id="UP000193067"/>
    </source>
</evidence>